<evidence type="ECO:0000313" key="5">
    <source>
        <dbReference type="Proteomes" id="UP001597214"/>
    </source>
</evidence>
<feature type="domain" description="Helicase ATP-binding" evidence="3">
    <location>
        <begin position="269"/>
        <end position="627"/>
    </location>
</feature>
<sequence>MGKTINWEELKKVEHEDNPKMLELYHEQSWQNAFCFALALEESEKTYQNHKIMLTIIAGSDSTMQSIKAAIDLGIPVSFGHGKKTNTQYEFVKEYPLISERGKYEKFSMTINQNRKALAIVHEELLGNHDYIMCFDGDPAEAVARTLGNGKYGLHILPEWRQPLYDVLVERNYLEEVKMYVDTKLFPDGIHLYRLRLEEPEADTLISELVKTKKLLFPKEGSGSSLQEVEDLTKYMVDYSDDMVEKLNEEVQPGHNPMVDSHFESLDTYPRQLFPVQSHSVTATVKRLDKQKAVIINGEMSTGKSTMMTAVADTHFKLRNKKGYHVAMMVPPTLTAKWPEEIRYIVPNAKVIVVRDAKDIIDYHNEWTSNGRPKPSVPTFFVISFTTMRNDCATVPAVEFQYEKTKSQREENKLPYRYGFYCTSCGKPHQVIEDTRVVLNEEGIEEEQHSTHSMSDDEFGNSRRIKNASKPQNAFCYHCGDSLWTKKVPTRYSSFKDWSKHEKELIHAVKDGNKRLVAQVQSSQPEIPKVVGKPRKVAVIEYIRRRMKNFFDMSIIDEVHELKSSNSAQGNSLGALASVSKKVVAGTGTLFGGRADDIFYLLFRLFPSLMVEAGYEYSGVRKFIEEYGNIEKTTYRREDPNGEMSNSQSRGGNNSSKEKILPGYSPFIFSRFIIQNVIMVKLKDVWVDAVPYTETPTILVDMESDQREAYQDMISTFEREIDEREDGFKLYLPLTMNGVAYPDNPFTYPTVDYLNMSGEREVIWVPKYLDENRLLPKEKKLQELVEMEMAEGRPCIVYIRDTGTSNEGRDVQPRLQKVLEQIGAKVAILRTNTTKPYKRSDWLKDKVEKEGVNVIITNMELVKVGLDLLSTPTCIYYQFPWSLYTLNQSMRRSWRIGQTEEVRIFFLAYKDTFQESMAELIARKNKAAAAISGEMSSDGLAAMLGDEGDLQSMLIEQIKKGTKVQSSLEDWVASTSERARELMANIGKKKPKSLSDQFMAWVRSSVEEESTRNVLLRKTATYCKFIENDRVPGFLFKGGVLEVDLIEAFGIDLNPEGHVILDYFAQLERPTKAVYGEEISLMVYTREEEQMKKSKKKAEPADGQLVFELFA</sequence>
<accession>A0ABW4LM48</accession>
<evidence type="ECO:0000313" key="4">
    <source>
        <dbReference type="EMBL" id="MFD1736177.1"/>
    </source>
</evidence>
<keyword evidence="5" id="KW-1185">Reference proteome</keyword>
<feature type="region of interest" description="Disordered" evidence="2">
    <location>
        <begin position="634"/>
        <end position="657"/>
    </location>
</feature>
<protein>
    <submittedName>
        <fullName evidence="4">Helicase-related protein</fullName>
    </submittedName>
</protein>
<comment type="caution">
    <text evidence="4">The sequence shown here is derived from an EMBL/GenBank/DDBJ whole genome shotgun (WGS) entry which is preliminary data.</text>
</comment>
<name>A0ABW4LM48_9BACI</name>
<dbReference type="EMBL" id="JBHUEM010000005">
    <property type="protein sequence ID" value="MFD1736177.1"/>
    <property type="molecule type" value="Genomic_DNA"/>
</dbReference>
<keyword evidence="4" id="KW-0067">ATP-binding</keyword>
<dbReference type="PANTHER" id="PTHR45766:SF6">
    <property type="entry name" value="SWI_SNF-RELATED MATRIX-ASSOCIATED ACTIN-DEPENDENT REGULATOR OF CHROMATIN SUBFAMILY A-LIKE PROTEIN 1"/>
    <property type="match status" value="1"/>
</dbReference>
<dbReference type="Gene3D" id="3.40.50.10810">
    <property type="entry name" value="Tandem AAA-ATPase domain"/>
    <property type="match status" value="1"/>
</dbReference>
<reference evidence="5" key="1">
    <citation type="journal article" date="2019" name="Int. J. Syst. Evol. Microbiol.">
        <title>The Global Catalogue of Microorganisms (GCM) 10K type strain sequencing project: providing services to taxonomists for standard genome sequencing and annotation.</title>
        <authorList>
            <consortium name="The Broad Institute Genomics Platform"/>
            <consortium name="The Broad Institute Genome Sequencing Center for Infectious Disease"/>
            <person name="Wu L."/>
            <person name="Ma J."/>
        </authorList>
    </citation>
    <scope>NUCLEOTIDE SEQUENCE [LARGE SCALE GENOMIC DNA]</scope>
    <source>
        <strain evidence="5">CCUG 49339</strain>
    </source>
</reference>
<dbReference type="Proteomes" id="UP001597214">
    <property type="component" value="Unassembled WGS sequence"/>
</dbReference>
<dbReference type="Gene3D" id="3.40.50.300">
    <property type="entry name" value="P-loop containing nucleotide triphosphate hydrolases"/>
    <property type="match status" value="1"/>
</dbReference>
<organism evidence="4 5">
    <name type="scientific">Bacillus salitolerans</name>
    <dbReference type="NCBI Taxonomy" id="1437434"/>
    <lineage>
        <taxon>Bacteria</taxon>
        <taxon>Bacillati</taxon>
        <taxon>Bacillota</taxon>
        <taxon>Bacilli</taxon>
        <taxon>Bacillales</taxon>
        <taxon>Bacillaceae</taxon>
        <taxon>Bacillus</taxon>
    </lineage>
</organism>
<proteinExistence type="predicted"/>
<evidence type="ECO:0000256" key="2">
    <source>
        <dbReference type="SAM" id="MobiDB-lite"/>
    </source>
</evidence>
<dbReference type="SUPFAM" id="SSF52540">
    <property type="entry name" value="P-loop containing nucleoside triphosphate hydrolases"/>
    <property type="match status" value="2"/>
</dbReference>
<dbReference type="PANTHER" id="PTHR45766">
    <property type="entry name" value="DNA ANNEALING HELICASE AND ENDONUCLEASE ZRANB3 FAMILY MEMBER"/>
    <property type="match status" value="1"/>
</dbReference>
<feature type="region of interest" description="Disordered" evidence="2">
    <location>
        <begin position="445"/>
        <end position="464"/>
    </location>
</feature>
<dbReference type="Pfam" id="PF00271">
    <property type="entry name" value="Helicase_C"/>
    <property type="match status" value="1"/>
</dbReference>
<evidence type="ECO:0000259" key="3">
    <source>
        <dbReference type="SMART" id="SM00487"/>
    </source>
</evidence>
<dbReference type="InterPro" id="IPR038718">
    <property type="entry name" value="SNF2-like_sf"/>
</dbReference>
<dbReference type="InterPro" id="IPR001650">
    <property type="entry name" value="Helicase_C-like"/>
</dbReference>
<dbReference type="GO" id="GO:0004386">
    <property type="term" value="F:helicase activity"/>
    <property type="evidence" value="ECO:0007669"/>
    <property type="project" value="UniProtKB-KW"/>
</dbReference>
<dbReference type="SMART" id="SM00487">
    <property type="entry name" value="DEXDc"/>
    <property type="match status" value="1"/>
</dbReference>
<keyword evidence="1" id="KW-0378">Hydrolase</keyword>
<dbReference type="InterPro" id="IPR027417">
    <property type="entry name" value="P-loop_NTPase"/>
</dbReference>
<keyword evidence="4" id="KW-0547">Nucleotide-binding</keyword>
<dbReference type="RefSeq" id="WP_377927324.1">
    <property type="nucleotide sequence ID" value="NZ_JBHUEM010000005.1"/>
</dbReference>
<feature type="compositionally biased region" description="Low complexity" evidence="2">
    <location>
        <begin position="645"/>
        <end position="655"/>
    </location>
</feature>
<keyword evidence="4" id="KW-0347">Helicase</keyword>
<dbReference type="InterPro" id="IPR014001">
    <property type="entry name" value="Helicase_ATP-bd"/>
</dbReference>
<gene>
    <name evidence="4" type="ORF">ACFSCX_06320</name>
</gene>
<evidence type="ECO:0000256" key="1">
    <source>
        <dbReference type="ARBA" id="ARBA00022801"/>
    </source>
</evidence>